<dbReference type="AlphaFoldDB" id="A0A9K3P521"/>
<proteinExistence type="predicted"/>
<sequence>MNILKVEILRTIRCIAKETGRRLGKGQTFSLLLCLVCTRIYL</sequence>
<reference evidence="1" key="1">
    <citation type="journal article" date="2017" name="Nature">
        <title>The sunflower genome provides insights into oil metabolism, flowering and Asterid evolution.</title>
        <authorList>
            <person name="Badouin H."/>
            <person name="Gouzy J."/>
            <person name="Grassa C.J."/>
            <person name="Murat F."/>
            <person name="Staton S.E."/>
            <person name="Cottret L."/>
            <person name="Lelandais-Briere C."/>
            <person name="Owens G.L."/>
            <person name="Carrere S."/>
            <person name="Mayjonade B."/>
            <person name="Legrand L."/>
            <person name="Gill N."/>
            <person name="Kane N.C."/>
            <person name="Bowers J.E."/>
            <person name="Hubner S."/>
            <person name="Bellec A."/>
            <person name="Berard A."/>
            <person name="Berges H."/>
            <person name="Blanchet N."/>
            <person name="Boniface M.C."/>
            <person name="Brunel D."/>
            <person name="Catrice O."/>
            <person name="Chaidir N."/>
            <person name="Claudel C."/>
            <person name="Donnadieu C."/>
            <person name="Faraut T."/>
            <person name="Fievet G."/>
            <person name="Helmstetter N."/>
            <person name="King M."/>
            <person name="Knapp S.J."/>
            <person name="Lai Z."/>
            <person name="Le Paslier M.C."/>
            <person name="Lippi Y."/>
            <person name="Lorenzon L."/>
            <person name="Mandel J.R."/>
            <person name="Marage G."/>
            <person name="Marchand G."/>
            <person name="Marquand E."/>
            <person name="Bret-Mestries E."/>
            <person name="Morien E."/>
            <person name="Nambeesan S."/>
            <person name="Nguyen T."/>
            <person name="Pegot-Espagnet P."/>
            <person name="Pouilly N."/>
            <person name="Raftis F."/>
            <person name="Sallet E."/>
            <person name="Schiex T."/>
            <person name="Thomas J."/>
            <person name="Vandecasteele C."/>
            <person name="Vares D."/>
            <person name="Vear F."/>
            <person name="Vautrin S."/>
            <person name="Crespi M."/>
            <person name="Mangin B."/>
            <person name="Burke J.M."/>
            <person name="Salse J."/>
            <person name="Munos S."/>
            <person name="Vincourt P."/>
            <person name="Rieseberg L.H."/>
            <person name="Langlade N.B."/>
        </authorList>
    </citation>
    <scope>NUCLEOTIDE SEQUENCE</scope>
    <source>
        <tissue evidence="1">Leaves</tissue>
    </source>
</reference>
<comment type="caution">
    <text evidence="1">The sequence shown here is derived from an EMBL/GenBank/DDBJ whole genome shotgun (WGS) entry which is preliminary data.</text>
</comment>
<evidence type="ECO:0000313" key="1">
    <source>
        <dbReference type="EMBL" id="KAF5823745.1"/>
    </source>
</evidence>
<dbReference type="EMBL" id="MNCJ02000316">
    <property type="protein sequence ID" value="KAF5823745.1"/>
    <property type="molecule type" value="Genomic_DNA"/>
</dbReference>
<dbReference type="Proteomes" id="UP000215914">
    <property type="component" value="Unassembled WGS sequence"/>
</dbReference>
<reference evidence="1" key="2">
    <citation type="submission" date="2020-06" db="EMBL/GenBank/DDBJ databases">
        <title>Helianthus annuus Genome sequencing and assembly Release 2.</title>
        <authorList>
            <person name="Gouzy J."/>
            <person name="Langlade N."/>
            <person name="Munos S."/>
        </authorList>
    </citation>
    <scope>NUCLEOTIDE SEQUENCE</scope>
    <source>
        <tissue evidence="1">Leaves</tissue>
    </source>
</reference>
<evidence type="ECO:0000313" key="2">
    <source>
        <dbReference type="Proteomes" id="UP000215914"/>
    </source>
</evidence>
<organism evidence="1 2">
    <name type="scientific">Helianthus annuus</name>
    <name type="common">Common sunflower</name>
    <dbReference type="NCBI Taxonomy" id="4232"/>
    <lineage>
        <taxon>Eukaryota</taxon>
        <taxon>Viridiplantae</taxon>
        <taxon>Streptophyta</taxon>
        <taxon>Embryophyta</taxon>
        <taxon>Tracheophyta</taxon>
        <taxon>Spermatophyta</taxon>
        <taxon>Magnoliopsida</taxon>
        <taxon>eudicotyledons</taxon>
        <taxon>Gunneridae</taxon>
        <taxon>Pentapetalae</taxon>
        <taxon>asterids</taxon>
        <taxon>campanulids</taxon>
        <taxon>Asterales</taxon>
        <taxon>Asteraceae</taxon>
        <taxon>Asteroideae</taxon>
        <taxon>Heliantheae alliance</taxon>
        <taxon>Heliantheae</taxon>
        <taxon>Helianthus</taxon>
    </lineage>
</organism>
<dbReference type="Gramene" id="mRNA:HanXRQr2_Chr01g0041631">
    <property type="protein sequence ID" value="mRNA:HanXRQr2_Chr01g0041631"/>
    <property type="gene ID" value="HanXRQr2_Chr01g0041631"/>
</dbReference>
<protein>
    <submittedName>
        <fullName evidence="1">Uncharacterized protein</fullName>
    </submittedName>
</protein>
<accession>A0A9K3P521</accession>
<gene>
    <name evidence="1" type="ORF">HanXRQr2_Chr01g0041631</name>
</gene>
<name>A0A9K3P521_HELAN</name>
<keyword evidence="2" id="KW-1185">Reference proteome</keyword>